<dbReference type="EMBL" id="MU859328">
    <property type="protein sequence ID" value="KAK3947641.1"/>
    <property type="molecule type" value="Genomic_DNA"/>
</dbReference>
<evidence type="ECO:0000313" key="2">
    <source>
        <dbReference type="Proteomes" id="UP001303222"/>
    </source>
</evidence>
<protein>
    <submittedName>
        <fullName evidence="1">Uncharacterized protein</fullName>
    </submittedName>
</protein>
<sequence>MPGASLVVKGPPLWTGGALVPPVSLGAAESGSTTVALESRKQPHSCQRDTDENTWLASILIRFVNQETGNDLSRINLQTIYEEAPGWWWCRCNIPGTESYGRPSMGVRWTCSCFPSSKAGTDVSILAISCVLLHSSELVSSATITATRARMDKASPLTPPTHTVSRDRCCIWSRFHAFTPTISSFCIRTESVTDRTGGKAQTHQGCSASLRGASLQLLGTYATL</sequence>
<reference evidence="1" key="2">
    <citation type="submission" date="2023-06" db="EMBL/GenBank/DDBJ databases">
        <authorList>
            <consortium name="Lawrence Berkeley National Laboratory"/>
            <person name="Mondo S.J."/>
            <person name="Hensen N."/>
            <person name="Bonometti L."/>
            <person name="Westerberg I."/>
            <person name="Brannstrom I.O."/>
            <person name="Guillou S."/>
            <person name="Cros-Aarteil S."/>
            <person name="Calhoun S."/>
            <person name="Haridas S."/>
            <person name="Kuo A."/>
            <person name="Pangilinan J."/>
            <person name="Riley R."/>
            <person name="Labutti K."/>
            <person name="Andreopoulos B."/>
            <person name="Lipzen A."/>
            <person name="Chen C."/>
            <person name="Yanf M."/>
            <person name="Daum C."/>
            <person name="Ng V."/>
            <person name="Clum A."/>
            <person name="Steindorff A."/>
            <person name="Ohm R."/>
            <person name="Martin F."/>
            <person name="Silar P."/>
            <person name="Natvig D."/>
            <person name="Lalanne C."/>
            <person name="Gautier V."/>
            <person name="Ament-Velasquez S.L."/>
            <person name="Kruys A."/>
            <person name="Hutchinson M.I."/>
            <person name="Powell A.J."/>
            <person name="Barry K."/>
            <person name="Miller A.N."/>
            <person name="Grigoriev I.V."/>
            <person name="Debuchy R."/>
            <person name="Gladieux P."/>
            <person name="Thoren M.H."/>
            <person name="Johannesson H."/>
        </authorList>
    </citation>
    <scope>NUCLEOTIDE SEQUENCE</scope>
    <source>
        <strain evidence="1">CBS 626.80</strain>
    </source>
</reference>
<keyword evidence="2" id="KW-1185">Reference proteome</keyword>
<comment type="caution">
    <text evidence="1">The sequence shown here is derived from an EMBL/GenBank/DDBJ whole genome shotgun (WGS) entry which is preliminary data.</text>
</comment>
<reference evidence="1" key="1">
    <citation type="journal article" date="2023" name="Mol. Phylogenet. Evol.">
        <title>Genome-scale phylogeny and comparative genomics of the fungal order Sordariales.</title>
        <authorList>
            <person name="Hensen N."/>
            <person name="Bonometti L."/>
            <person name="Westerberg I."/>
            <person name="Brannstrom I.O."/>
            <person name="Guillou S."/>
            <person name="Cros-Aarteil S."/>
            <person name="Calhoun S."/>
            <person name="Haridas S."/>
            <person name="Kuo A."/>
            <person name="Mondo S."/>
            <person name="Pangilinan J."/>
            <person name="Riley R."/>
            <person name="LaButti K."/>
            <person name="Andreopoulos B."/>
            <person name="Lipzen A."/>
            <person name="Chen C."/>
            <person name="Yan M."/>
            <person name="Daum C."/>
            <person name="Ng V."/>
            <person name="Clum A."/>
            <person name="Steindorff A."/>
            <person name="Ohm R.A."/>
            <person name="Martin F."/>
            <person name="Silar P."/>
            <person name="Natvig D.O."/>
            <person name="Lalanne C."/>
            <person name="Gautier V."/>
            <person name="Ament-Velasquez S.L."/>
            <person name="Kruys A."/>
            <person name="Hutchinson M.I."/>
            <person name="Powell A.J."/>
            <person name="Barry K."/>
            <person name="Miller A.N."/>
            <person name="Grigoriev I.V."/>
            <person name="Debuchy R."/>
            <person name="Gladieux P."/>
            <person name="Hiltunen Thoren M."/>
            <person name="Johannesson H."/>
        </authorList>
    </citation>
    <scope>NUCLEOTIDE SEQUENCE</scope>
    <source>
        <strain evidence="1">CBS 626.80</strain>
    </source>
</reference>
<proteinExistence type="predicted"/>
<evidence type="ECO:0000313" key="1">
    <source>
        <dbReference type="EMBL" id="KAK3947641.1"/>
    </source>
</evidence>
<organism evidence="1 2">
    <name type="scientific">Pseudoneurospora amorphoporcata</name>
    <dbReference type="NCBI Taxonomy" id="241081"/>
    <lineage>
        <taxon>Eukaryota</taxon>
        <taxon>Fungi</taxon>
        <taxon>Dikarya</taxon>
        <taxon>Ascomycota</taxon>
        <taxon>Pezizomycotina</taxon>
        <taxon>Sordariomycetes</taxon>
        <taxon>Sordariomycetidae</taxon>
        <taxon>Sordariales</taxon>
        <taxon>Sordariaceae</taxon>
        <taxon>Pseudoneurospora</taxon>
    </lineage>
</organism>
<accession>A0AAN6NKR3</accession>
<gene>
    <name evidence="1" type="ORF">QBC32DRAFT_353694</name>
</gene>
<name>A0AAN6NKR3_9PEZI</name>
<dbReference type="Proteomes" id="UP001303222">
    <property type="component" value="Unassembled WGS sequence"/>
</dbReference>
<dbReference type="AlphaFoldDB" id="A0AAN6NKR3"/>